<sequence>MLRSRKLSRVSRGSTESTVPVSWFAESERYCSAAGRLGMPPERELCLRSSRRSGDEFGNDGMPPVSWLWQMMRLAMDGSEAMDGGMPPEIWLKLTSSVRRLDSAPKPSGIRPEMRFLLTARNRRLEHAARDAGSSPSTRPGTSESSVSADSLPSAASSRPVSPGNPARGSPSASAVTLLPSQNTPGKPHGSAVKSQPSKNADPGMSSSDRRTACSARKSTGSRIPAAGRGTTATAAKTTHAATAPSRAAAAAILAPILCSRAQRRGGSGLASARRNRSKGTDQPRRGSKSAGRWVWEPLRWRALSALFKGERRGVVRRGGCWALASSAFVRGCPREVRK</sequence>
<dbReference type="AlphaFoldDB" id="A0A0A9CKU0"/>
<reference evidence="2" key="2">
    <citation type="journal article" date="2015" name="Data Brief">
        <title>Shoot transcriptome of the giant reed, Arundo donax.</title>
        <authorList>
            <person name="Barrero R.A."/>
            <person name="Guerrero F.D."/>
            <person name="Moolhuijzen P."/>
            <person name="Goolsby J.A."/>
            <person name="Tidwell J."/>
            <person name="Bellgard S.E."/>
            <person name="Bellgard M.I."/>
        </authorList>
    </citation>
    <scope>NUCLEOTIDE SEQUENCE</scope>
    <source>
        <tissue evidence="2">Shoot tissue taken approximately 20 cm above the soil surface</tissue>
    </source>
</reference>
<evidence type="ECO:0000313" key="2">
    <source>
        <dbReference type="EMBL" id="JAD75063.1"/>
    </source>
</evidence>
<reference evidence="2" key="1">
    <citation type="submission" date="2014-09" db="EMBL/GenBank/DDBJ databases">
        <authorList>
            <person name="Magalhaes I.L.F."/>
            <person name="Oliveira U."/>
            <person name="Santos F.R."/>
            <person name="Vidigal T.H.D.A."/>
            <person name="Brescovit A.D."/>
            <person name="Santos A.J."/>
        </authorList>
    </citation>
    <scope>NUCLEOTIDE SEQUENCE</scope>
    <source>
        <tissue evidence="2">Shoot tissue taken approximately 20 cm above the soil surface</tissue>
    </source>
</reference>
<name>A0A0A9CKU0_ARUDO</name>
<feature type="compositionally biased region" description="Polar residues" evidence="1">
    <location>
        <begin position="171"/>
        <end position="185"/>
    </location>
</feature>
<feature type="compositionally biased region" description="Low complexity" evidence="1">
    <location>
        <begin position="226"/>
        <end position="241"/>
    </location>
</feature>
<feature type="compositionally biased region" description="Polar residues" evidence="1">
    <location>
        <begin position="134"/>
        <end position="160"/>
    </location>
</feature>
<accession>A0A0A9CKU0</accession>
<proteinExistence type="predicted"/>
<organism evidence="2">
    <name type="scientific">Arundo donax</name>
    <name type="common">Giant reed</name>
    <name type="synonym">Donax arundinaceus</name>
    <dbReference type="NCBI Taxonomy" id="35708"/>
    <lineage>
        <taxon>Eukaryota</taxon>
        <taxon>Viridiplantae</taxon>
        <taxon>Streptophyta</taxon>
        <taxon>Embryophyta</taxon>
        <taxon>Tracheophyta</taxon>
        <taxon>Spermatophyta</taxon>
        <taxon>Magnoliopsida</taxon>
        <taxon>Liliopsida</taxon>
        <taxon>Poales</taxon>
        <taxon>Poaceae</taxon>
        <taxon>PACMAD clade</taxon>
        <taxon>Arundinoideae</taxon>
        <taxon>Arundineae</taxon>
        <taxon>Arundo</taxon>
    </lineage>
</organism>
<feature type="region of interest" description="Disordered" evidence="1">
    <location>
        <begin position="126"/>
        <end position="241"/>
    </location>
</feature>
<protein>
    <submittedName>
        <fullName evidence="2">Uncharacterized protein</fullName>
    </submittedName>
</protein>
<evidence type="ECO:0000256" key="1">
    <source>
        <dbReference type="SAM" id="MobiDB-lite"/>
    </source>
</evidence>
<dbReference type="EMBL" id="GBRH01222832">
    <property type="protein sequence ID" value="JAD75063.1"/>
    <property type="molecule type" value="Transcribed_RNA"/>
</dbReference>
<feature type="region of interest" description="Disordered" evidence="1">
    <location>
        <begin position="264"/>
        <end position="291"/>
    </location>
</feature>